<name>A0A2S4RSB4_CITAM</name>
<dbReference type="RefSeq" id="WP_103780065.1">
    <property type="nucleotide sequence ID" value="NZ_PQLX01000010.1"/>
</dbReference>
<feature type="DNA-binding region" description="OmpR/PhoB-type" evidence="7">
    <location>
        <begin position="126"/>
        <end position="227"/>
    </location>
</feature>
<dbReference type="Gene3D" id="1.10.10.10">
    <property type="entry name" value="Winged helix-like DNA-binding domain superfamily/Winged helix DNA-binding domain"/>
    <property type="match status" value="1"/>
</dbReference>
<dbReference type="PANTHER" id="PTHR48111">
    <property type="entry name" value="REGULATOR OF RPOS"/>
    <property type="match status" value="1"/>
</dbReference>
<dbReference type="PROSITE" id="PS50110">
    <property type="entry name" value="RESPONSE_REGULATORY"/>
    <property type="match status" value="1"/>
</dbReference>
<dbReference type="AlphaFoldDB" id="A0A2S4RSB4"/>
<dbReference type="GO" id="GO:0000156">
    <property type="term" value="F:phosphorelay response regulator activity"/>
    <property type="evidence" value="ECO:0007669"/>
    <property type="project" value="TreeGrafter"/>
</dbReference>
<dbReference type="Pfam" id="PF00072">
    <property type="entry name" value="Response_reg"/>
    <property type="match status" value="1"/>
</dbReference>
<dbReference type="OrthoDB" id="9802426at2"/>
<feature type="domain" description="OmpR/PhoB-type" evidence="9">
    <location>
        <begin position="126"/>
        <end position="227"/>
    </location>
</feature>
<evidence type="ECO:0000259" key="8">
    <source>
        <dbReference type="PROSITE" id="PS50110"/>
    </source>
</evidence>
<dbReference type="CDD" id="cd00383">
    <property type="entry name" value="trans_reg_C"/>
    <property type="match status" value="1"/>
</dbReference>
<gene>
    <name evidence="10" type="ORF">C3430_22515</name>
</gene>
<dbReference type="InterPro" id="IPR039420">
    <property type="entry name" value="WalR-like"/>
</dbReference>
<evidence type="ECO:0000256" key="6">
    <source>
        <dbReference type="PROSITE-ProRule" id="PRU00169"/>
    </source>
</evidence>
<dbReference type="Gene3D" id="6.10.250.690">
    <property type="match status" value="1"/>
</dbReference>
<evidence type="ECO:0000256" key="3">
    <source>
        <dbReference type="ARBA" id="ARBA00023015"/>
    </source>
</evidence>
<protein>
    <submittedName>
        <fullName evidence="10">DNA-binding response regulator</fullName>
    </submittedName>
</protein>
<keyword evidence="1 6" id="KW-0597">Phosphoprotein</keyword>
<evidence type="ECO:0000256" key="1">
    <source>
        <dbReference type="ARBA" id="ARBA00022553"/>
    </source>
</evidence>
<evidence type="ECO:0000256" key="7">
    <source>
        <dbReference type="PROSITE-ProRule" id="PRU01091"/>
    </source>
</evidence>
<evidence type="ECO:0000256" key="5">
    <source>
        <dbReference type="ARBA" id="ARBA00023163"/>
    </source>
</evidence>
<dbReference type="FunFam" id="3.40.50.2300:FF:000001">
    <property type="entry name" value="DNA-binding response regulator PhoB"/>
    <property type="match status" value="1"/>
</dbReference>
<keyword evidence="5" id="KW-0804">Transcription</keyword>
<evidence type="ECO:0000313" key="11">
    <source>
        <dbReference type="Proteomes" id="UP000237003"/>
    </source>
</evidence>
<evidence type="ECO:0000313" key="10">
    <source>
        <dbReference type="EMBL" id="POU62475.1"/>
    </source>
</evidence>
<comment type="caution">
    <text evidence="10">The sequence shown here is derived from an EMBL/GenBank/DDBJ whole genome shotgun (WGS) entry which is preliminary data.</text>
</comment>
<keyword evidence="3" id="KW-0805">Transcription regulation</keyword>
<organism evidence="10 11">
    <name type="scientific">Citrobacter amalonaticus</name>
    <dbReference type="NCBI Taxonomy" id="35703"/>
    <lineage>
        <taxon>Bacteria</taxon>
        <taxon>Pseudomonadati</taxon>
        <taxon>Pseudomonadota</taxon>
        <taxon>Gammaproteobacteria</taxon>
        <taxon>Enterobacterales</taxon>
        <taxon>Enterobacteriaceae</taxon>
        <taxon>Citrobacter</taxon>
    </lineage>
</organism>
<dbReference type="Pfam" id="PF00486">
    <property type="entry name" value="Trans_reg_C"/>
    <property type="match status" value="1"/>
</dbReference>
<dbReference type="InterPro" id="IPR001867">
    <property type="entry name" value="OmpR/PhoB-type_DNA-bd"/>
</dbReference>
<dbReference type="SUPFAM" id="SSF46894">
    <property type="entry name" value="C-terminal effector domain of the bipartite response regulators"/>
    <property type="match status" value="1"/>
</dbReference>
<dbReference type="InterPro" id="IPR036388">
    <property type="entry name" value="WH-like_DNA-bd_sf"/>
</dbReference>
<evidence type="ECO:0000256" key="4">
    <source>
        <dbReference type="ARBA" id="ARBA00023125"/>
    </source>
</evidence>
<dbReference type="CDD" id="cd17574">
    <property type="entry name" value="REC_OmpR"/>
    <property type="match status" value="1"/>
</dbReference>
<dbReference type="PROSITE" id="PS51755">
    <property type="entry name" value="OMPR_PHOB"/>
    <property type="match status" value="1"/>
</dbReference>
<dbReference type="STRING" id="35703.AL524_03895"/>
<dbReference type="GO" id="GO:0032993">
    <property type="term" value="C:protein-DNA complex"/>
    <property type="evidence" value="ECO:0007669"/>
    <property type="project" value="TreeGrafter"/>
</dbReference>
<evidence type="ECO:0000259" key="9">
    <source>
        <dbReference type="PROSITE" id="PS51755"/>
    </source>
</evidence>
<dbReference type="GO" id="GO:0006355">
    <property type="term" value="P:regulation of DNA-templated transcription"/>
    <property type="evidence" value="ECO:0007669"/>
    <property type="project" value="InterPro"/>
</dbReference>
<dbReference type="SMART" id="SM00448">
    <property type="entry name" value="REC"/>
    <property type="match status" value="1"/>
</dbReference>
<evidence type="ECO:0000256" key="2">
    <source>
        <dbReference type="ARBA" id="ARBA00023012"/>
    </source>
</evidence>
<sequence>MKILIAEDDANIRQGLVDALSREGYTLIAAADGRAALTLYHREMPDFVLLDIMMPEMDGYSVCREIRRHNEHIPIVFLSAKDEEIDRVVGLELGADDYISKPFGIHELRARIKTIARRCLSHNAPQSRLSFPFGDLTVFPNELCAWRGEQKLELSLREVQILSCLEHHKNQVVTRDMLFDAAWGYDYVPNSRTLDQHISRLRKVIEQDANHPQLIRTVHGLGYRYQVS</sequence>
<dbReference type="SMART" id="SM00862">
    <property type="entry name" value="Trans_reg_C"/>
    <property type="match status" value="1"/>
</dbReference>
<accession>A0A2S4RSB4</accession>
<proteinExistence type="predicted"/>
<keyword evidence="2" id="KW-0902">Two-component regulatory system</keyword>
<dbReference type="SUPFAM" id="SSF52172">
    <property type="entry name" value="CheY-like"/>
    <property type="match status" value="1"/>
</dbReference>
<dbReference type="GO" id="GO:0005829">
    <property type="term" value="C:cytosol"/>
    <property type="evidence" value="ECO:0007669"/>
    <property type="project" value="TreeGrafter"/>
</dbReference>
<feature type="domain" description="Response regulatory" evidence="8">
    <location>
        <begin position="2"/>
        <end position="116"/>
    </location>
</feature>
<feature type="modified residue" description="4-aspartylphosphate" evidence="6">
    <location>
        <position position="51"/>
    </location>
</feature>
<dbReference type="Proteomes" id="UP000237003">
    <property type="component" value="Unassembled WGS sequence"/>
</dbReference>
<dbReference type="InterPro" id="IPR001789">
    <property type="entry name" value="Sig_transdc_resp-reg_receiver"/>
</dbReference>
<dbReference type="PANTHER" id="PTHR48111:SF11">
    <property type="entry name" value="TWO-COMPONENT RESPONSE REGULATOR"/>
    <property type="match status" value="1"/>
</dbReference>
<dbReference type="InterPro" id="IPR011006">
    <property type="entry name" value="CheY-like_superfamily"/>
</dbReference>
<dbReference type="EMBL" id="PQLX01000010">
    <property type="protein sequence ID" value="POU62475.1"/>
    <property type="molecule type" value="Genomic_DNA"/>
</dbReference>
<dbReference type="GO" id="GO:0000976">
    <property type="term" value="F:transcription cis-regulatory region binding"/>
    <property type="evidence" value="ECO:0007669"/>
    <property type="project" value="TreeGrafter"/>
</dbReference>
<keyword evidence="4 7" id="KW-0238">DNA-binding</keyword>
<dbReference type="Gene3D" id="3.40.50.2300">
    <property type="match status" value="1"/>
</dbReference>
<dbReference type="InterPro" id="IPR016032">
    <property type="entry name" value="Sig_transdc_resp-reg_C-effctor"/>
</dbReference>
<reference evidence="10 11" key="1">
    <citation type="submission" date="2018-01" db="EMBL/GenBank/DDBJ databases">
        <title>Complete genome sequences of 14 Citrobacter spp. isolated from plant in Canada.</title>
        <authorList>
            <person name="Bhandare S.G."/>
            <person name="Colavecchio A."/>
            <person name="Jeukens J."/>
            <person name="Emond-Rheault J.-G."/>
            <person name="Freschi L."/>
            <person name="Hamel J."/>
            <person name="Kukavica-Ibrulj I."/>
            <person name="Levesque R."/>
            <person name="Goodridge L."/>
        </authorList>
    </citation>
    <scope>NUCLEOTIDE SEQUENCE [LARGE SCALE GENOMIC DNA]</scope>
    <source>
        <strain evidence="10 11">S1285</strain>
    </source>
</reference>